<comment type="subcellular location">
    <subcellularLocation>
        <location evidence="1">Membrane</location>
        <topology evidence="1">Multi-pass membrane protein</topology>
    </subcellularLocation>
</comment>
<dbReference type="GO" id="GO:0016020">
    <property type="term" value="C:membrane"/>
    <property type="evidence" value="ECO:0007669"/>
    <property type="project" value="UniProtKB-SubCell"/>
</dbReference>
<keyword evidence="3" id="KW-0813">Transport</keyword>
<dbReference type="Proteomes" id="UP000324222">
    <property type="component" value="Unassembled WGS sequence"/>
</dbReference>
<dbReference type="InterPro" id="IPR036259">
    <property type="entry name" value="MFS_trans_sf"/>
</dbReference>
<dbReference type="OrthoDB" id="433512at2759"/>
<keyword evidence="5 7" id="KW-1133">Transmembrane helix</keyword>
<dbReference type="PANTHER" id="PTHR23511:SF42">
    <property type="entry name" value="SYNAPTIC VESICLE GLYCOPROTEIN 2C-LIKE"/>
    <property type="match status" value="1"/>
</dbReference>
<gene>
    <name evidence="8" type="primary">SV2C</name>
    <name evidence="8" type="ORF">E2C01_022284</name>
</gene>
<dbReference type="GO" id="GO:0022857">
    <property type="term" value="F:transmembrane transporter activity"/>
    <property type="evidence" value="ECO:0007669"/>
    <property type="project" value="InterPro"/>
</dbReference>
<proteinExistence type="inferred from homology"/>
<comment type="similarity">
    <text evidence="2">Belongs to the major facilitator superfamily.</text>
</comment>
<evidence type="ECO:0000313" key="9">
    <source>
        <dbReference type="Proteomes" id="UP000324222"/>
    </source>
</evidence>
<feature type="transmembrane region" description="Helical" evidence="7">
    <location>
        <begin position="44"/>
        <end position="66"/>
    </location>
</feature>
<evidence type="ECO:0000256" key="1">
    <source>
        <dbReference type="ARBA" id="ARBA00004141"/>
    </source>
</evidence>
<feature type="transmembrane region" description="Helical" evidence="7">
    <location>
        <begin position="12"/>
        <end position="32"/>
    </location>
</feature>
<dbReference type="Gene3D" id="1.20.1250.20">
    <property type="entry name" value="MFS general substrate transporter like domains"/>
    <property type="match status" value="1"/>
</dbReference>
<comment type="caution">
    <text evidence="8">The sequence shown here is derived from an EMBL/GenBank/DDBJ whole genome shotgun (WGS) entry which is preliminary data.</text>
</comment>
<keyword evidence="6 7" id="KW-0472">Membrane</keyword>
<dbReference type="AlphaFoldDB" id="A0A5B7E6V7"/>
<name>A0A5B7E6V7_PORTR</name>
<dbReference type="Pfam" id="PF00083">
    <property type="entry name" value="Sugar_tr"/>
    <property type="match status" value="1"/>
</dbReference>
<evidence type="ECO:0000256" key="5">
    <source>
        <dbReference type="ARBA" id="ARBA00022989"/>
    </source>
</evidence>
<organism evidence="8 9">
    <name type="scientific">Portunus trituberculatus</name>
    <name type="common">Swimming crab</name>
    <name type="synonym">Neptunus trituberculatus</name>
    <dbReference type="NCBI Taxonomy" id="210409"/>
    <lineage>
        <taxon>Eukaryota</taxon>
        <taxon>Metazoa</taxon>
        <taxon>Ecdysozoa</taxon>
        <taxon>Arthropoda</taxon>
        <taxon>Crustacea</taxon>
        <taxon>Multicrustacea</taxon>
        <taxon>Malacostraca</taxon>
        <taxon>Eumalacostraca</taxon>
        <taxon>Eucarida</taxon>
        <taxon>Decapoda</taxon>
        <taxon>Pleocyemata</taxon>
        <taxon>Brachyura</taxon>
        <taxon>Eubrachyura</taxon>
        <taxon>Portunoidea</taxon>
        <taxon>Portunidae</taxon>
        <taxon>Portuninae</taxon>
        <taxon>Portunus</taxon>
    </lineage>
</organism>
<evidence type="ECO:0000256" key="7">
    <source>
        <dbReference type="SAM" id="Phobius"/>
    </source>
</evidence>
<protein>
    <submittedName>
        <fullName evidence="8">Synaptic vesicle glycoprotein 2C</fullName>
    </submittedName>
</protein>
<evidence type="ECO:0000256" key="2">
    <source>
        <dbReference type="ARBA" id="ARBA00008335"/>
    </source>
</evidence>
<reference evidence="8 9" key="1">
    <citation type="submission" date="2019-05" db="EMBL/GenBank/DDBJ databases">
        <title>Another draft genome of Portunus trituberculatus and its Hox gene families provides insights of decapod evolution.</title>
        <authorList>
            <person name="Jeong J.-H."/>
            <person name="Song I."/>
            <person name="Kim S."/>
            <person name="Choi T."/>
            <person name="Kim D."/>
            <person name="Ryu S."/>
            <person name="Kim W."/>
        </authorList>
    </citation>
    <scope>NUCLEOTIDE SEQUENCE [LARGE SCALE GENOMIC DNA]</scope>
    <source>
        <tissue evidence="8">Muscle</tissue>
    </source>
</reference>
<feature type="transmembrane region" description="Helical" evidence="7">
    <location>
        <begin position="86"/>
        <end position="105"/>
    </location>
</feature>
<dbReference type="InterPro" id="IPR005828">
    <property type="entry name" value="MFS_sugar_transport-like"/>
</dbReference>
<accession>A0A5B7E6V7</accession>
<evidence type="ECO:0000256" key="3">
    <source>
        <dbReference type="ARBA" id="ARBA00022448"/>
    </source>
</evidence>
<evidence type="ECO:0000313" key="8">
    <source>
        <dbReference type="EMBL" id="MPC29067.1"/>
    </source>
</evidence>
<sequence>MFFFFFPLDNFLCFFFFCRIGGGIPIVFAYYCEFVTQAERGRQLSWLLVFWAIGGVFTALMAWIIIPRTGITVVLDEELHFSSWRIFLVVCSLPSFAAVIGLYHMPESPRFLLEKGREVEAMMVYKKIFKWNNAHNPGAEYQITELELPSGTQRPLRHSNSPQGTAKNFGADITHGLENSMGLFLQLFMPPYFKTTILLLFVWLASSFGFYGLSVWFPEYIKLVTIEEYNKNATLINNTRYEDHLFNNTRLDNIHYYNVEFENVTFKKTVLNHITYCSFDCHCESAQFHLVRVFESLCSSVSLEPRLEVRVCDVFEMVHNLQMMDHLDVTSRTLQNIKNSSERCYSLTCALEDVQKDVKTRDLRIPP</sequence>
<feature type="transmembrane region" description="Helical" evidence="7">
    <location>
        <begin position="197"/>
        <end position="217"/>
    </location>
</feature>
<keyword evidence="9" id="KW-1185">Reference proteome</keyword>
<keyword evidence="4 7" id="KW-0812">Transmembrane</keyword>
<evidence type="ECO:0000256" key="6">
    <source>
        <dbReference type="ARBA" id="ARBA00023136"/>
    </source>
</evidence>
<evidence type="ECO:0000256" key="4">
    <source>
        <dbReference type="ARBA" id="ARBA00022692"/>
    </source>
</evidence>
<dbReference type="EMBL" id="VSRR010002010">
    <property type="protein sequence ID" value="MPC29067.1"/>
    <property type="molecule type" value="Genomic_DNA"/>
</dbReference>
<dbReference type="PANTHER" id="PTHR23511">
    <property type="entry name" value="SYNAPTIC VESICLE GLYCOPROTEIN 2"/>
    <property type="match status" value="1"/>
</dbReference>
<dbReference type="SUPFAM" id="SSF103473">
    <property type="entry name" value="MFS general substrate transporter"/>
    <property type="match status" value="1"/>
</dbReference>